<dbReference type="GO" id="GO:0006614">
    <property type="term" value="P:SRP-dependent cotranslational protein targeting to membrane"/>
    <property type="evidence" value="ECO:0007669"/>
    <property type="project" value="UniProtKB-UniRule"/>
</dbReference>
<dbReference type="GO" id="GO:0003924">
    <property type="term" value="F:GTPase activity"/>
    <property type="evidence" value="ECO:0007669"/>
    <property type="project" value="UniProtKB-UniRule"/>
</dbReference>
<keyword evidence="8" id="KW-0653">Protein transport</keyword>
<gene>
    <name evidence="17" type="ORF">HNR28_000429</name>
</gene>
<evidence type="ECO:0000256" key="9">
    <source>
        <dbReference type="ARBA" id="ARBA00023134"/>
    </source>
</evidence>
<evidence type="ECO:0000256" key="6">
    <source>
        <dbReference type="ARBA" id="ARBA00022741"/>
    </source>
</evidence>
<reference evidence="17 18" key="1">
    <citation type="submission" date="2020-08" db="EMBL/GenBank/DDBJ databases">
        <title>Genomic Encyclopedia of Type Strains, Phase IV (KMG-IV): sequencing the most valuable type-strain genomes for metagenomic binning, comparative biology and taxonomic classification.</title>
        <authorList>
            <person name="Goeker M."/>
        </authorList>
    </citation>
    <scope>NUCLEOTIDE SEQUENCE [LARGE SCALE GENOMIC DNA]</scope>
    <source>
        <strain evidence="17 18">DSM 12141</strain>
    </source>
</reference>
<comment type="caution">
    <text evidence="17">The sequence shown here is derived from an EMBL/GenBank/DDBJ whole genome shotgun (WGS) entry which is preliminary data.</text>
</comment>
<feature type="compositionally biased region" description="Low complexity" evidence="14">
    <location>
        <begin position="77"/>
        <end position="87"/>
    </location>
</feature>
<keyword evidence="7" id="KW-1005">Bacterial flagellum biogenesis</keyword>
<accession>A0A7W9TKR6</accession>
<evidence type="ECO:0000256" key="4">
    <source>
        <dbReference type="ARBA" id="ARBA00022448"/>
    </source>
</evidence>
<feature type="region of interest" description="Disordered" evidence="14">
    <location>
        <begin position="46"/>
        <end position="87"/>
    </location>
</feature>
<keyword evidence="11" id="KW-1006">Bacterial flagellum protein export</keyword>
<keyword evidence="17" id="KW-0966">Cell projection</keyword>
<dbReference type="Gene3D" id="3.40.50.300">
    <property type="entry name" value="P-loop containing nucleotide triphosphate hydrolases"/>
    <property type="match status" value="1"/>
</dbReference>
<dbReference type="Proteomes" id="UP000541136">
    <property type="component" value="Unassembled WGS sequence"/>
</dbReference>
<protein>
    <recommendedName>
        <fullName evidence="3 13">Flagellar biosynthesis protein FlhF</fullName>
    </recommendedName>
</protein>
<feature type="domain" description="SRP54-type proteins GTP-binding" evidence="16">
    <location>
        <begin position="180"/>
        <end position="375"/>
    </location>
</feature>
<dbReference type="Gene3D" id="1.20.120.1380">
    <property type="entry name" value="Flagellar FlhF biosynthesis protein, N domain"/>
    <property type="match status" value="1"/>
</dbReference>
<keyword evidence="4" id="KW-0813">Transport</keyword>
<evidence type="ECO:0000256" key="1">
    <source>
        <dbReference type="ARBA" id="ARBA00004413"/>
    </source>
</evidence>
<dbReference type="InterPro" id="IPR047040">
    <property type="entry name" value="FlhF__GTPase_dom"/>
</dbReference>
<dbReference type="GO" id="GO:0005047">
    <property type="term" value="F:signal recognition particle binding"/>
    <property type="evidence" value="ECO:0007669"/>
    <property type="project" value="TreeGrafter"/>
</dbReference>
<keyword evidence="17" id="KW-0969">Cilium</keyword>
<sequence>MNISRFFGATNREVLRQVRLALGPDALIISNKRVNGGVEILATDQTSLPDAGPSAAPARPAAPAAPRPAAAPPSPAPHAAAGPAPGMPGADLMGAIGELKGSLETRIDELLWGSQLRRSPQAVTLFQNLLRFGFSTALLRAMLKHMPEQAGARAAFQWARNELVRHLPVLEAEDALWQPGLALALVGPTGVGKTTTVAKLAARCVRRSGPGSLVLLTTDTYRIGAHEQLKIYGQMLRVPVHVVQDIHEMRRIVQTVRPDQTLLIDNVGISQRDRYIHEQAALLAGAGRRIERLLVLNAVSHGDTLDEVARSYAGDGGTPLRGCIVSKIDEASRLGAALDTAIRYKLPIHYVSNGQKVPENLLFLPAAELVDRALAPIQANRALYAPSEADLAALLSMTQPADSPDAAAERRRQQILLPQLLTGSASGDALGMDQLRAAVTLQDEDPVLSEAYDLWRSRAAGGLPPAAEAIEHLRRVAHGGLDETQPALVVHARQSLDWQGRRGAWSGAAWFDGQGRPLAAATQQIGLADGWHTPQGAWFLPSDRLQAKGVLPGGGRPEAQRGGRIPAPSAADALLAQIETETEDAPSAVLHVFDGGSQALLRALSARERRWLAACSPRARVFLDDEPGVLSAAVQSLMYQPLDAQTFWPLLSAAGLEDARPAWWAALGEAELRVRGEPALPVRVFSLRAVDPRDGRLLKVWHAVAGMAVDPDPGRIARALILRQECQAAWRQAAPLLAEAGREPLVDRAVFVAQMGLAAWRLAQDPALAPAARVAARMLGADRLAPRHAHAGLLKLYALKELLAD</sequence>
<dbReference type="PANTHER" id="PTHR43134">
    <property type="entry name" value="SIGNAL RECOGNITION PARTICLE RECEPTOR SUBUNIT ALPHA"/>
    <property type="match status" value="1"/>
</dbReference>
<feature type="domain" description="AAA+ ATPase" evidence="15">
    <location>
        <begin position="179"/>
        <end position="421"/>
    </location>
</feature>
<dbReference type="CDD" id="cd17873">
    <property type="entry name" value="FlhF"/>
    <property type="match status" value="1"/>
</dbReference>
<dbReference type="SMART" id="SM00962">
    <property type="entry name" value="SRP54"/>
    <property type="match status" value="1"/>
</dbReference>
<dbReference type="AlphaFoldDB" id="A0A7W9TKR6"/>
<dbReference type="InterPro" id="IPR000897">
    <property type="entry name" value="SRP54_GTPase_dom"/>
</dbReference>
<dbReference type="InterPro" id="IPR020006">
    <property type="entry name" value="FlhF"/>
</dbReference>
<dbReference type="GO" id="GO:0005525">
    <property type="term" value="F:GTP binding"/>
    <property type="evidence" value="ECO:0007669"/>
    <property type="project" value="UniProtKB-UniRule"/>
</dbReference>
<comment type="subcellular location">
    <subcellularLocation>
        <location evidence="1">Cell membrane</location>
        <topology evidence="1">Peripheral membrane protein</topology>
        <orientation evidence="1">Cytoplasmic side</orientation>
    </subcellularLocation>
</comment>
<dbReference type="PANTHER" id="PTHR43134:SF3">
    <property type="entry name" value="FLAGELLAR BIOSYNTHESIS PROTEIN FLHF"/>
    <property type="match status" value="1"/>
</dbReference>
<proteinExistence type="inferred from homology"/>
<dbReference type="NCBIfam" id="TIGR03499">
    <property type="entry name" value="FlhF"/>
    <property type="match status" value="1"/>
</dbReference>
<evidence type="ECO:0000313" key="17">
    <source>
        <dbReference type="EMBL" id="MBB6082409.1"/>
    </source>
</evidence>
<evidence type="ECO:0000313" key="18">
    <source>
        <dbReference type="Proteomes" id="UP000541136"/>
    </source>
</evidence>
<keyword evidence="17" id="KW-0282">Flagellum</keyword>
<comment type="function">
    <text evidence="12">Necessary for flagellar biosynthesis. May be involved in translocation of the flagellum.</text>
</comment>
<keyword evidence="9" id="KW-0342">GTP-binding</keyword>
<dbReference type="SUPFAM" id="SSF52540">
    <property type="entry name" value="P-loop containing nucleoside triphosphate hydrolases"/>
    <property type="match status" value="1"/>
</dbReference>
<dbReference type="InterPro" id="IPR027417">
    <property type="entry name" value="P-loop_NTPase"/>
</dbReference>
<evidence type="ECO:0000256" key="8">
    <source>
        <dbReference type="ARBA" id="ARBA00022927"/>
    </source>
</evidence>
<comment type="similarity">
    <text evidence="2">Belongs to the GTP-binding SRP family.</text>
</comment>
<keyword evidence="6" id="KW-0547">Nucleotide-binding</keyword>
<keyword evidence="5" id="KW-1003">Cell membrane</keyword>
<evidence type="ECO:0000256" key="13">
    <source>
        <dbReference type="NCBIfam" id="TIGR03499"/>
    </source>
</evidence>
<feature type="compositionally biased region" description="Low complexity" evidence="14">
    <location>
        <begin position="49"/>
        <end position="62"/>
    </location>
</feature>
<organism evidence="17 18">
    <name type="scientific">Castellaniella defragrans</name>
    <name type="common">Alcaligenes defragrans</name>
    <dbReference type="NCBI Taxonomy" id="75697"/>
    <lineage>
        <taxon>Bacteria</taxon>
        <taxon>Pseudomonadati</taxon>
        <taxon>Pseudomonadota</taxon>
        <taxon>Betaproteobacteria</taxon>
        <taxon>Burkholderiales</taxon>
        <taxon>Alcaligenaceae</taxon>
        <taxon>Castellaniella</taxon>
    </lineage>
</organism>
<dbReference type="GO" id="GO:0005886">
    <property type="term" value="C:plasma membrane"/>
    <property type="evidence" value="ECO:0007669"/>
    <property type="project" value="UniProtKB-SubCell"/>
</dbReference>
<evidence type="ECO:0000256" key="14">
    <source>
        <dbReference type="SAM" id="MobiDB-lite"/>
    </source>
</evidence>
<feature type="compositionally biased region" description="Pro residues" evidence="14">
    <location>
        <begin position="63"/>
        <end position="76"/>
    </location>
</feature>
<dbReference type="InterPro" id="IPR003593">
    <property type="entry name" value="AAA+_ATPase"/>
</dbReference>
<evidence type="ECO:0000256" key="12">
    <source>
        <dbReference type="ARBA" id="ARBA00025337"/>
    </source>
</evidence>
<name>A0A7W9TKR6_CASDE</name>
<dbReference type="FunFam" id="3.40.50.300:FF:000695">
    <property type="entry name" value="Flagellar biosynthesis regulator FlhF"/>
    <property type="match status" value="1"/>
</dbReference>
<dbReference type="GO" id="GO:0044781">
    <property type="term" value="P:bacterial-type flagellum organization"/>
    <property type="evidence" value="ECO:0007669"/>
    <property type="project" value="UniProtKB-UniRule"/>
</dbReference>
<dbReference type="RefSeq" id="WP_184142482.1">
    <property type="nucleotide sequence ID" value="NZ_JACHIB010000002.1"/>
</dbReference>
<keyword evidence="10" id="KW-0472">Membrane</keyword>
<evidence type="ECO:0000256" key="2">
    <source>
        <dbReference type="ARBA" id="ARBA00008531"/>
    </source>
</evidence>
<dbReference type="EMBL" id="JACHIB010000002">
    <property type="protein sequence ID" value="MBB6082409.1"/>
    <property type="molecule type" value="Genomic_DNA"/>
</dbReference>
<evidence type="ECO:0000256" key="3">
    <source>
        <dbReference type="ARBA" id="ARBA00014919"/>
    </source>
</evidence>
<evidence type="ECO:0000256" key="5">
    <source>
        <dbReference type="ARBA" id="ARBA00022475"/>
    </source>
</evidence>
<evidence type="ECO:0000256" key="11">
    <source>
        <dbReference type="ARBA" id="ARBA00023225"/>
    </source>
</evidence>
<evidence type="ECO:0000256" key="10">
    <source>
        <dbReference type="ARBA" id="ARBA00023136"/>
    </source>
</evidence>
<dbReference type="GO" id="GO:0015031">
    <property type="term" value="P:protein transport"/>
    <property type="evidence" value="ECO:0007669"/>
    <property type="project" value="UniProtKB-KW"/>
</dbReference>
<evidence type="ECO:0000259" key="15">
    <source>
        <dbReference type="SMART" id="SM00382"/>
    </source>
</evidence>
<evidence type="ECO:0000256" key="7">
    <source>
        <dbReference type="ARBA" id="ARBA00022795"/>
    </source>
</evidence>
<evidence type="ECO:0000259" key="16">
    <source>
        <dbReference type="SMART" id="SM00962"/>
    </source>
</evidence>
<dbReference type="Pfam" id="PF00448">
    <property type="entry name" value="SRP54"/>
    <property type="match status" value="1"/>
</dbReference>
<dbReference type="SMART" id="SM00382">
    <property type="entry name" value="AAA"/>
    <property type="match status" value="1"/>
</dbReference>